<protein>
    <submittedName>
        <fullName evidence="1">Uncharacterized protein</fullName>
    </submittedName>
</protein>
<dbReference type="OrthoDB" id="3350619at2759"/>
<dbReference type="EMBL" id="ML769827">
    <property type="protein sequence ID" value="KAE9387052.1"/>
    <property type="molecule type" value="Genomic_DNA"/>
</dbReference>
<sequence>MAIDYAMEICKLRLQLEMASTSLTVDPSLTPLVLTLNRLSATTSLGARTISFATRPPIQAKIADITVERKGGVEWSFLAQCTSHSHLSWDALSQTLTILKDVEFSGGKIRRMLLPRYIWFKSGRFSSRPWALNVVVQSSLSEVSLSDAPNPDGLSRDGMVGTTEFLYADETS</sequence>
<reference evidence="1" key="1">
    <citation type="journal article" date="2019" name="Environ. Microbiol.">
        <title>Fungal ecological strategies reflected in gene transcription - a case study of two litter decomposers.</title>
        <authorList>
            <person name="Barbi F."/>
            <person name="Kohler A."/>
            <person name="Barry K."/>
            <person name="Baskaran P."/>
            <person name="Daum C."/>
            <person name="Fauchery L."/>
            <person name="Ihrmark K."/>
            <person name="Kuo A."/>
            <person name="LaButti K."/>
            <person name="Lipzen A."/>
            <person name="Morin E."/>
            <person name="Grigoriev I.V."/>
            <person name="Henrissat B."/>
            <person name="Lindahl B."/>
            <person name="Martin F."/>
        </authorList>
    </citation>
    <scope>NUCLEOTIDE SEQUENCE</scope>
    <source>
        <strain evidence="1">JB14</strain>
    </source>
</reference>
<accession>A0A6A4GMR1</accession>
<name>A0A6A4GMR1_9AGAR</name>
<organism evidence="1 2">
    <name type="scientific">Gymnopus androsaceus JB14</name>
    <dbReference type="NCBI Taxonomy" id="1447944"/>
    <lineage>
        <taxon>Eukaryota</taxon>
        <taxon>Fungi</taxon>
        <taxon>Dikarya</taxon>
        <taxon>Basidiomycota</taxon>
        <taxon>Agaricomycotina</taxon>
        <taxon>Agaricomycetes</taxon>
        <taxon>Agaricomycetidae</taxon>
        <taxon>Agaricales</taxon>
        <taxon>Marasmiineae</taxon>
        <taxon>Omphalotaceae</taxon>
        <taxon>Gymnopus</taxon>
    </lineage>
</organism>
<evidence type="ECO:0000313" key="1">
    <source>
        <dbReference type="EMBL" id="KAE9387052.1"/>
    </source>
</evidence>
<evidence type="ECO:0000313" key="2">
    <source>
        <dbReference type="Proteomes" id="UP000799118"/>
    </source>
</evidence>
<gene>
    <name evidence="1" type="ORF">BT96DRAFT_1005497</name>
</gene>
<dbReference type="AlphaFoldDB" id="A0A6A4GMR1"/>
<proteinExistence type="predicted"/>
<dbReference type="Proteomes" id="UP000799118">
    <property type="component" value="Unassembled WGS sequence"/>
</dbReference>
<keyword evidence="2" id="KW-1185">Reference proteome</keyword>